<dbReference type="AlphaFoldDB" id="A0A4R6K6X6"/>
<evidence type="ECO:0000259" key="1">
    <source>
        <dbReference type="Pfam" id="PF05368"/>
    </source>
</evidence>
<accession>A0A4R6K6X6</accession>
<dbReference type="EMBL" id="SNWQ01000019">
    <property type="protein sequence ID" value="TDO43095.1"/>
    <property type="molecule type" value="Genomic_DNA"/>
</dbReference>
<dbReference type="PANTHER" id="PTHR43162:SF1">
    <property type="entry name" value="PRESTALK A DIFFERENTIATION PROTEIN A"/>
    <property type="match status" value="1"/>
</dbReference>
<name>A0A4R6K6X6_9ACTN</name>
<dbReference type="PANTHER" id="PTHR43162">
    <property type="match status" value="1"/>
</dbReference>
<dbReference type="Gene3D" id="3.90.25.10">
    <property type="entry name" value="UDP-galactose 4-epimerase, domain 1"/>
    <property type="match status" value="1"/>
</dbReference>
<evidence type="ECO:0000313" key="2">
    <source>
        <dbReference type="EMBL" id="TDO43095.1"/>
    </source>
</evidence>
<sequence>MILVTGATGKVGRQVVAGLLEAGAEVRALVRQPLLSGLPAAVELVQGDINDPAAVRRAAAGVDAAFLLWPSFSSEGAAPIVSALVEEVRRVVYLSALVPAGVWGEVEELLTSKGAATTFLRAGGFAANTLGWAPAFRTGDVIRIPSPKAGRSLIHERDIADVAVLSLLDEVHVGKAYELTGPEVLTQEEQVAVIGSVIGKPLRVEEETPDEARAAMLAMGADETLANASVSYWASLVDNPEPVITTVADLTGHPARTFREWVKDHASEFRVLSTAEVAEEFVTAFRTGDFSRATKLEAPDVTRVAPLEYDGELVGHEAILTNAARTLEGHTITAVDIPDPLLSADQFGVRFTFQYAETDALTTKFSLYTVTTGQITREEVFYFTPPTPQG</sequence>
<dbReference type="SUPFAM" id="SSF54427">
    <property type="entry name" value="NTF2-like"/>
    <property type="match status" value="1"/>
</dbReference>
<dbReference type="Gene3D" id="3.40.50.720">
    <property type="entry name" value="NAD(P)-binding Rossmann-like Domain"/>
    <property type="match status" value="1"/>
</dbReference>
<proteinExistence type="predicted"/>
<dbReference type="InterPro" id="IPR008030">
    <property type="entry name" value="NmrA-like"/>
</dbReference>
<dbReference type="Pfam" id="PF05368">
    <property type="entry name" value="NmrA"/>
    <property type="match status" value="1"/>
</dbReference>
<gene>
    <name evidence="2" type="ORF">EV643_11928</name>
</gene>
<dbReference type="InterPro" id="IPR036291">
    <property type="entry name" value="NAD(P)-bd_dom_sf"/>
</dbReference>
<feature type="domain" description="NmrA-like" evidence="1">
    <location>
        <begin position="2"/>
        <end position="208"/>
    </location>
</feature>
<dbReference type="RefSeq" id="WP_202869851.1">
    <property type="nucleotide sequence ID" value="NZ_SNWQ01000019.1"/>
</dbReference>
<dbReference type="InterPro" id="IPR032710">
    <property type="entry name" value="NTF2-like_dom_sf"/>
</dbReference>
<dbReference type="Proteomes" id="UP000295388">
    <property type="component" value="Unassembled WGS sequence"/>
</dbReference>
<keyword evidence="3" id="KW-1185">Reference proteome</keyword>
<dbReference type="Gene3D" id="3.10.450.50">
    <property type="match status" value="1"/>
</dbReference>
<comment type="caution">
    <text evidence="2">The sequence shown here is derived from an EMBL/GenBank/DDBJ whole genome shotgun (WGS) entry which is preliminary data.</text>
</comment>
<evidence type="ECO:0000313" key="3">
    <source>
        <dbReference type="Proteomes" id="UP000295388"/>
    </source>
</evidence>
<organism evidence="2 3">
    <name type="scientific">Kribbella caucasensis</name>
    <dbReference type="NCBI Taxonomy" id="2512215"/>
    <lineage>
        <taxon>Bacteria</taxon>
        <taxon>Bacillati</taxon>
        <taxon>Actinomycetota</taxon>
        <taxon>Actinomycetes</taxon>
        <taxon>Propionibacteriales</taxon>
        <taxon>Kribbellaceae</taxon>
        <taxon>Kribbella</taxon>
    </lineage>
</organism>
<reference evidence="2 3" key="1">
    <citation type="submission" date="2019-03" db="EMBL/GenBank/DDBJ databases">
        <title>Genomic Encyclopedia of Type Strains, Phase III (KMG-III): the genomes of soil and plant-associated and newly described type strains.</title>
        <authorList>
            <person name="Whitman W."/>
        </authorList>
    </citation>
    <scope>NUCLEOTIDE SEQUENCE [LARGE SCALE GENOMIC DNA]</scope>
    <source>
        <strain evidence="2 3">VKM Ac-2527</strain>
    </source>
</reference>
<dbReference type="SUPFAM" id="SSF51735">
    <property type="entry name" value="NAD(P)-binding Rossmann-fold domains"/>
    <property type="match status" value="1"/>
</dbReference>
<protein>
    <submittedName>
        <fullName evidence="2">Uncharacterized protein YbjT (DUF2867 family)</fullName>
    </submittedName>
</protein>
<dbReference type="InterPro" id="IPR051604">
    <property type="entry name" value="Ergot_Alk_Oxidoreductase"/>
</dbReference>